<feature type="region of interest" description="Disordered" evidence="5">
    <location>
        <begin position="220"/>
        <end position="244"/>
    </location>
</feature>
<evidence type="ECO:0000259" key="6">
    <source>
        <dbReference type="SMART" id="SM00903"/>
    </source>
</evidence>
<organism evidence="7">
    <name type="scientific">Streptomyces sp. NBC_00119</name>
    <dbReference type="NCBI Taxonomy" id="2975659"/>
    <lineage>
        <taxon>Bacteria</taxon>
        <taxon>Bacillati</taxon>
        <taxon>Actinomycetota</taxon>
        <taxon>Actinomycetes</taxon>
        <taxon>Kitasatosporales</taxon>
        <taxon>Streptomycetaceae</taxon>
        <taxon>Streptomyces</taxon>
    </lineage>
</organism>
<dbReference type="Pfam" id="PF01613">
    <property type="entry name" value="Flavin_Reduct"/>
    <property type="match status" value="1"/>
</dbReference>
<reference evidence="7" key="1">
    <citation type="submission" date="2022-10" db="EMBL/GenBank/DDBJ databases">
        <title>The complete genomes of actinobacterial strains from the NBC collection.</title>
        <authorList>
            <person name="Joergensen T.S."/>
            <person name="Alvarez Arevalo M."/>
            <person name="Sterndorff E.B."/>
            <person name="Faurdal D."/>
            <person name="Vuksanovic O."/>
            <person name="Mourched A.-S."/>
            <person name="Charusanti P."/>
            <person name="Shaw S."/>
            <person name="Blin K."/>
            <person name="Weber T."/>
        </authorList>
    </citation>
    <scope>NUCLEOTIDE SEQUENCE</scope>
    <source>
        <strain evidence="7">NBC_00119</strain>
    </source>
</reference>
<comment type="cofactor">
    <cofactor evidence="1">
        <name>FMN</name>
        <dbReference type="ChEBI" id="CHEBI:58210"/>
    </cofactor>
</comment>
<dbReference type="PANTHER" id="PTHR33798:SF5">
    <property type="entry name" value="FLAVIN REDUCTASE LIKE DOMAIN-CONTAINING PROTEIN"/>
    <property type="match status" value="1"/>
</dbReference>
<protein>
    <submittedName>
        <fullName evidence="7">Flavin reductase family protein</fullName>
    </submittedName>
</protein>
<comment type="similarity">
    <text evidence="4">Belongs to the flavoredoxin family.</text>
</comment>
<keyword evidence="2" id="KW-0285">Flavoprotein</keyword>
<dbReference type="GO" id="GO:0010181">
    <property type="term" value="F:FMN binding"/>
    <property type="evidence" value="ECO:0007669"/>
    <property type="project" value="InterPro"/>
</dbReference>
<accession>A0AAU1U3R6</accession>
<dbReference type="AlphaFoldDB" id="A0AAU1U3R6"/>
<sequence length="244" mass="26562">MHAREAINVIINSDELDARSAYKLLIGAVTPRAIGWVSTLSSAGVANLAPISFFTVVSRIPPIVSLTVQPRADGTLKDTLINIQDTGEFVTNLVTLPQAHEMHRSAVEFDSSQDEFDEVGLAKEACEVVKVPRVKDSPIAMECTLDRIIKVGDVNDHVIWGKVVRFHIRDDVYAQNGRIDTGAIPAIGRLAAEYTLADNAFVTPLPEDVLSARLGKRSHRLDERPDGWSPVDSAEWSPSGATKA</sequence>
<dbReference type="GO" id="GO:0016646">
    <property type="term" value="F:oxidoreductase activity, acting on the CH-NH group of donors, NAD or NADP as acceptor"/>
    <property type="evidence" value="ECO:0007669"/>
    <property type="project" value="UniProtKB-ARBA"/>
</dbReference>
<dbReference type="InterPro" id="IPR012349">
    <property type="entry name" value="Split_barrel_FMN-bd"/>
</dbReference>
<dbReference type="PANTHER" id="PTHR33798">
    <property type="entry name" value="FLAVOPROTEIN OXYGENASE"/>
    <property type="match status" value="1"/>
</dbReference>
<dbReference type="SUPFAM" id="SSF50475">
    <property type="entry name" value="FMN-binding split barrel"/>
    <property type="match status" value="1"/>
</dbReference>
<evidence type="ECO:0000256" key="4">
    <source>
        <dbReference type="ARBA" id="ARBA00038054"/>
    </source>
</evidence>
<evidence type="ECO:0000256" key="2">
    <source>
        <dbReference type="ARBA" id="ARBA00022630"/>
    </source>
</evidence>
<evidence type="ECO:0000256" key="1">
    <source>
        <dbReference type="ARBA" id="ARBA00001917"/>
    </source>
</evidence>
<feature type="domain" description="Flavin reductase like" evidence="6">
    <location>
        <begin position="27"/>
        <end position="182"/>
    </location>
</feature>
<gene>
    <name evidence="7" type="ORF">OHU69_11070</name>
</gene>
<dbReference type="SMART" id="SM00903">
    <property type="entry name" value="Flavin_Reduct"/>
    <property type="match status" value="1"/>
</dbReference>
<dbReference type="InterPro" id="IPR002563">
    <property type="entry name" value="Flavin_Rdtase-like_dom"/>
</dbReference>
<evidence type="ECO:0000313" key="7">
    <source>
        <dbReference type="EMBL" id="WTS11540.1"/>
    </source>
</evidence>
<proteinExistence type="inferred from homology"/>
<keyword evidence="3" id="KW-0288">FMN</keyword>
<evidence type="ECO:0000256" key="5">
    <source>
        <dbReference type="SAM" id="MobiDB-lite"/>
    </source>
</evidence>
<name>A0AAU1U3R6_9ACTN</name>
<dbReference type="EMBL" id="CP108195">
    <property type="protein sequence ID" value="WTS11540.1"/>
    <property type="molecule type" value="Genomic_DNA"/>
</dbReference>
<evidence type="ECO:0000256" key="3">
    <source>
        <dbReference type="ARBA" id="ARBA00022643"/>
    </source>
</evidence>
<dbReference type="Gene3D" id="2.30.110.10">
    <property type="entry name" value="Electron Transport, Fmn-binding Protein, Chain A"/>
    <property type="match status" value="1"/>
</dbReference>